<dbReference type="GO" id="GO:0016887">
    <property type="term" value="F:ATP hydrolysis activity"/>
    <property type="evidence" value="ECO:0007669"/>
    <property type="project" value="InterPro"/>
</dbReference>
<dbReference type="PROSITE" id="PS50893">
    <property type="entry name" value="ABC_TRANSPORTER_2"/>
    <property type="match status" value="1"/>
</dbReference>
<reference evidence="7" key="1">
    <citation type="journal article" date="2016" name="Genome Announc.">
        <title>Draft Genome Sequences of Methanobrevibacter curvatus DSM11111, Methanobrevibacter cuticularis DSM11139, Methanobrevibacter filiformis DSM11501, and Methanobrevibacter oralis DSM7256.</title>
        <authorList>
            <person name="Poehlein A."/>
            <person name="Seedorf H."/>
        </authorList>
    </citation>
    <scope>NUCLEOTIDE SEQUENCE [LARGE SCALE GENOMIC DNA]</scope>
    <source>
        <strain evidence="7">DSM 7256 / JCM 30027 / ZR</strain>
    </source>
</reference>
<dbReference type="PANTHER" id="PTHR43776:SF7">
    <property type="entry name" value="D,D-DIPEPTIDE TRANSPORT ATP-BINDING PROTEIN DDPF-RELATED"/>
    <property type="match status" value="1"/>
</dbReference>
<dbReference type="InterPro" id="IPR050319">
    <property type="entry name" value="ABC_transp_ATP-bind"/>
</dbReference>
<protein>
    <submittedName>
        <fullName evidence="6">Oligopeptide transport ATP-binding protein OppF</fullName>
    </submittedName>
</protein>
<accession>A0A166CEN4</accession>
<dbReference type="Proteomes" id="UP000077428">
    <property type="component" value="Unassembled WGS sequence"/>
</dbReference>
<dbReference type="EMBL" id="LWMU01000048">
    <property type="protein sequence ID" value="KZX13677.1"/>
    <property type="molecule type" value="Genomic_DNA"/>
</dbReference>
<dbReference type="OrthoDB" id="18209at2157"/>
<dbReference type="PROSITE" id="PS00211">
    <property type="entry name" value="ABC_TRANSPORTER_1"/>
    <property type="match status" value="1"/>
</dbReference>
<evidence type="ECO:0000313" key="6">
    <source>
        <dbReference type="EMBL" id="KZX13677.1"/>
    </source>
</evidence>
<keyword evidence="3" id="KW-0547">Nucleotide-binding</keyword>
<dbReference type="PANTHER" id="PTHR43776">
    <property type="entry name" value="TRANSPORT ATP-BINDING PROTEIN"/>
    <property type="match status" value="1"/>
</dbReference>
<dbReference type="InterPro" id="IPR017871">
    <property type="entry name" value="ABC_transporter-like_CS"/>
</dbReference>
<evidence type="ECO:0000256" key="1">
    <source>
        <dbReference type="ARBA" id="ARBA00005417"/>
    </source>
</evidence>
<evidence type="ECO:0000313" key="7">
    <source>
        <dbReference type="Proteomes" id="UP000077428"/>
    </source>
</evidence>
<evidence type="ECO:0000256" key="3">
    <source>
        <dbReference type="ARBA" id="ARBA00022741"/>
    </source>
</evidence>
<organism evidence="6 7">
    <name type="scientific">Methanobrevibacter oralis</name>
    <dbReference type="NCBI Taxonomy" id="66851"/>
    <lineage>
        <taxon>Archaea</taxon>
        <taxon>Methanobacteriati</taxon>
        <taxon>Methanobacteriota</taxon>
        <taxon>Methanomada group</taxon>
        <taxon>Methanobacteria</taxon>
        <taxon>Methanobacteriales</taxon>
        <taxon>Methanobacteriaceae</taxon>
        <taxon>Methanobrevibacter</taxon>
    </lineage>
</organism>
<dbReference type="STRING" id="66851.MBORA_05880"/>
<evidence type="ECO:0000256" key="2">
    <source>
        <dbReference type="ARBA" id="ARBA00022448"/>
    </source>
</evidence>
<proteinExistence type="inferred from homology"/>
<dbReference type="Gene3D" id="3.40.50.300">
    <property type="entry name" value="P-loop containing nucleotide triphosphate hydrolases"/>
    <property type="match status" value="1"/>
</dbReference>
<keyword evidence="7" id="KW-1185">Reference proteome</keyword>
<feature type="domain" description="ABC transporter" evidence="5">
    <location>
        <begin position="3"/>
        <end position="200"/>
    </location>
</feature>
<dbReference type="SMART" id="SM00382">
    <property type="entry name" value="AAA"/>
    <property type="match status" value="1"/>
</dbReference>
<dbReference type="GO" id="GO:0005524">
    <property type="term" value="F:ATP binding"/>
    <property type="evidence" value="ECO:0007669"/>
    <property type="project" value="UniProtKB-KW"/>
</dbReference>
<comment type="caution">
    <text evidence="6">The sequence shown here is derived from an EMBL/GenBank/DDBJ whole genome shotgun (WGS) entry which is preliminary data.</text>
</comment>
<comment type="similarity">
    <text evidence="1">Belongs to the ABC transporter superfamily.</text>
</comment>
<dbReference type="GO" id="GO:0055085">
    <property type="term" value="P:transmembrane transport"/>
    <property type="evidence" value="ECO:0007669"/>
    <property type="project" value="UniProtKB-ARBA"/>
</dbReference>
<evidence type="ECO:0000259" key="5">
    <source>
        <dbReference type="PROSITE" id="PS50893"/>
    </source>
</evidence>
<dbReference type="SUPFAM" id="SSF52540">
    <property type="entry name" value="P-loop containing nucleoside triphosphate hydrolases"/>
    <property type="match status" value="1"/>
</dbReference>
<gene>
    <name evidence="6" type="primary">oppF_1</name>
    <name evidence="6" type="ORF">MBORA_05880</name>
</gene>
<dbReference type="InterPro" id="IPR027417">
    <property type="entry name" value="P-loop_NTPase"/>
</dbReference>
<dbReference type="RefSeq" id="WP_042691520.1">
    <property type="nucleotide sequence ID" value="NZ_CABMAB010000002.1"/>
</dbReference>
<sequence length="203" mass="23010">MKLEGKSISFAYKKDSPILNDISISIPNNKVIGLIGDSGSGKSTLCKILSGYIPKYDGDVTIDNNPIDSKDYNPVQLIFQHPEKTMNPKWKMKSVLEESWVPSRELRNTFGIADGWLKRWPNELSGGELQRFSILRSLHPKTRFVIADEISTMLDAVTQVQIWEVLLDYAKKNNIGILAVSHDKSLLEVISDEILYFNELNKK</sequence>
<name>A0A166CEN4_METOA</name>
<keyword evidence="4 6" id="KW-0067">ATP-binding</keyword>
<keyword evidence="2" id="KW-0813">Transport</keyword>
<dbReference type="Pfam" id="PF00005">
    <property type="entry name" value="ABC_tran"/>
    <property type="match status" value="1"/>
</dbReference>
<dbReference type="InterPro" id="IPR003593">
    <property type="entry name" value="AAA+_ATPase"/>
</dbReference>
<dbReference type="InterPro" id="IPR003439">
    <property type="entry name" value="ABC_transporter-like_ATP-bd"/>
</dbReference>
<dbReference type="AlphaFoldDB" id="A0A166CEN4"/>
<evidence type="ECO:0000256" key="4">
    <source>
        <dbReference type="ARBA" id="ARBA00022840"/>
    </source>
</evidence>
<dbReference type="PATRIC" id="fig|66851.6.peg.652"/>